<protein>
    <recommendedName>
        <fullName evidence="1">Small ribosomal subunit protein uS15 N-terminal domain-containing protein</fullName>
    </recommendedName>
</protein>
<feature type="domain" description="Small ribosomal subunit protein uS15 N-terminal" evidence="1">
    <location>
        <begin position="1"/>
        <end position="51"/>
    </location>
</feature>
<dbReference type="SMART" id="SM01386">
    <property type="entry name" value="Ribosomal_S13_N"/>
    <property type="match status" value="1"/>
</dbReference>
<dbReference type="Ensembl" id="ENSCWAT00000008384.1">
    <property type="protein sequence ID" value="ENSCWAP00000007693.1"/>
    <property type="gene ID" value="ENSCWAG00000005982.1"/>
</dbReference>
<evidence type="ECO:0000313" key="2">
    <source>
        <dbReference type="Ensembl" id="ENSCWAP00000007693.1"/>
    </source>
</evidence>
<dbReference type="GO" id="GO:0003735">
    <property type="term" value="F:structural constituent of ribosome"/>
    <property type="evidence" value="ECO:0007669"/>
    <property type="project" value="InterPro"/>
</dbReference>
<dbReference type="Pfam" id="PF08069">
    <property type="entry name" value="Ribosomal_S13_N"/>
    <property type="match status" value="1"/>
</dbReference>
<dbReference type="GeneTree" id="ENSGT01140000285502"/>
<sequence length="64" mass="7194">MGHMHSPGKGLSQSALPYCHSIPTWLKLTSGDVKDNYFKIWTLVLSTQRTMECVFPLVLDITLS</sequence>
<dbReference type="GO" id="GO:0005840">
    <property type="term" value="C:ribosome"/>
    <property type="evidence" value="ECO:0007669"/>
    <property type="project" value="InterPro"/>
</dbReference>
<proteinExistence type="predicted"/>
<keyword evidence="3" id="KW-1185">Reference proteome</keyword>
<accession>A0A8C3YDZ8</accession>
<dbReference type="InterPro" id="IPR012606">
    <property type="entry name" value="Ribosomal_uS15_N"/>
</dbReference>
<dbReference type="Proteomes" id="UP000694540">
    <property type="component" value="Unplaced"/>
</dbReference>
<evidence type="ECO:0000259" key="1">
    <source>
        <dbReference type="SMART" id="SM01386"/>
    </source>
</evidence>
<evidence type="ECO:0000313" key="3">
    <source>
        <dbReference type="Proteomes" id="UP000694540"/>
    </source>
</evidence>
<reference evidence="2" key="1">
    <citation type="submission" date="2025-08" db="UniProtKB">
        <authorList>
            <consortium name="Ensembl"/>
        </authorList>
    </citation>
    <scope>IDENTIFICATION</scope>
</reference>
<name>A0A8C3YDZ8_9CETA</name>
<dbReference type="AlphaFoldDB" id="A0A8C3YDZ8"/>
<organism evidence="2 3">
    <name type="scientific">Catagonus wagneri</name>
    <name type="common">Chacoan peccary</name>
    <dbReference type="NCBI Taxonomy" id="51154"/>
    <lineage>
        <taxon>Eukaryota</taxon>
        <taxon>Metazoa</taxon>
        <taxon>Chordata</taxon>
        <taxon>Craniata</taxon>
        <taxon>Vertebrata</taxon>
        <taxon>Euteleostomi</taxon>
        <taxon>Mammalia</taxon>
        <taxon>Eutheria</taxon>
        <taxon>Laurasiatheria</taxon>
        <taxon>Artiodactyla</taxon>
        <taxon>Suina</taxon>
        <taxon>Tayassuidae</taxon>
        <taxon>Catagonus</taxon>
    </lineage>
</organism>
<dbReference type="GO" id="GO:0006412">
    <property type="term" value="P:translation"/>
    <property type="evidence" value="ECO:0007669"/>
    <property type="project" value="InterPro"/>
</dbReference>
<reference evidence="2" key="2">
    <citation type="submission" date="2025-09" db="UniProtKB">
        <authorList>
            <consortium name="Ensembl"/>
        </authorList>
    </citation>
    <scope>IDENTIFICATION</scope>
</reference>